<protein>
    <recommendedName>
        <fullName evidence="10">DNA recombination protein RmuC</fullName>
    </recommendedName>
</protein>
<comment type="caution">
    <text evidence="8">The sequence shown here is derived from an EMBL/GenBank/DDBJ whole genome shotgun (WGS) entry which is preliminary data.</text>
</comment>
<dbReference type="PROSITE" id="PS51257">
    <property type="entry name" value="PROKAR_LIPOPROTEIN"/>
    <property type="match status" value="1"/>
</dbReference>
<feature type="transmembrane region" description="Helical" evidence="7">
    <location>
        <begin position="41"/>
        <end position="61"/>
    </location>
</feature>
<proteinExistence type="inferred from homology"/>
<keyword evidence="9" id="KW-1185">Reference proteome</keyword>
<evidence type="ECO:0000256" key="7">
    <source>
        <dbReference type="SAM" id="Phobius"/>
    </source>
</evidence>
<evidence type="ECO:0000313" key="8">
    <source>
        <dbReference type="EMBL" id="EPD26320.1"/>
    </source>
</evidence>
<dbReference type="STRING" id="59505.FB03_04465"/>
<dbReference type="GO" id="GO:0006310">
    <property type="term" value="P:DNA recombination"/>
    <property type="evidence" value="ECO:0007669"/>
    <property type="project" value="UniProtKB-KW"/>
</dbReference>
<dbReference type="InterPro" id="IPR003798">
    <property type="entry name" value="DNA_recombination_RmuC"/>
</dbReference>
<evidence type="ECO:0000256" key="3">
    <source>
        <dbReference type="ARBA" id="ARBA00023054"/>
    </source>
</evidence>
<evidence type="ECO:0000256" key="5">
    <source>
        <dbReference type="SAM" id="Coils"/>
    </source>
</evidence>
<gene>
    <name evidence="8" type="ORF">HMPREF9237_01599</name>
</gene>
<dbReference type="PATRIC" id="fig|883067.3.peg.1571"/>
<dbReference type="HOGENOM" id="CLU_024057_1_1_11"/>
<evidence type="ECO:0000256" key="6">
    <source>
        <dbReference type="SAM" id="MobiDB-lite"/>
    </source>
</evidence>
<keyword evidence="4" id="KW-0233">DNA recombination</keyword>
<dbReference type="PANTHER" id="PTHR30563">
    <property type="entry name" value="DNA RECOMBINATION PROTEIN RMUC"/>
    <property type="match status" value="1"/>
</dbReference>
<keyword evidence="7" id="KW-0472">Membrane</keyword>
<dbReference type="EMBL" id="AGWM01000012">
    <property type="protein sequence ID" value="EPD26320.1"/>
    <property type="molecule type" value="Genomic_DNA"/>
</dbReference>
<evidence type="ECO:0000256" key="2">
    <source>
        <dbReference type="ARBA" id="ARBA00009840"/>
    </source>
</evidence>
<feature type="region of interest" description="Disordered" evidence="6">
    <location>
        <begin position="1"/>
        <end position="22"/>
    </location>
</feature>
<dbReference type="PANTHER" id="PTHR30563:SF0">
    <property type="entry name" value="DNA RECOMBINATION PROTEIN RMUC"/>
    <property type="match status" value="1"/>
</dbReference>
<keyword evidence="7" id="KW-1133">Transmembrane helix</keyword>
<reference evidence="8 9" key="1">
    <citation type="submission" date="2013-05" db="EMBL/GenBank/DDBJ databases">
        <title>The Genome Sequence of Actinobaculum schaalii FB123-CNA2.</title>
        <authorList>
            <consortium name="The Broad Institute Genomics Platform"/>
            <person name="Earl A."/>
            <person name="Ward D."/>
            <person name="Feldgarden M."/>
            <person name="Gevers D."/>
            <person name="Saerens B."/>
            <person name="Vaneechoutte M."/>
            <person name="Walker B."/>
            <person name="Young S."/>
            <person name="Zeng Q."/>
            <person name="Gargeya S."/>
            <person name="Fitzgerald M."/>
            <person name="Haas B."/>
            <person name="Abouelleil A."/>
            <person name="Allen A.W."/>
            <person name="Alvarado L."/>
            <person name="Arachchi H.M."/>
            <person name="Berlin A.M."/>
            <person name="Chapman S.B."/>
            <person name="Gainer-Dewar J."/>
            <person name="Goldberg J."/>
            <person name="Griggs A."/>
            <person name="Gujja S."/>
            <person name="Hansen M."/>
            <person name="Howarth C."/>
            <person name="Imamovic A."/>
            <person name="Ireland A."/>
            <person name="Larimer J."/>
            <person name="McCowan C."/>
            <person name="Murphy C."/>
            <person name="Pearson M."/>
            <person name="Poon T.W."/>
            <person name="Priest M."/>
            <person name="Roberts A."/>
            <person name="Saif S."/>
            <person name="Shea T."/>
            <person name="Sisk P."/>
            <person name="Sykes S."/>
            <person name="Wortman J."/>
            <person name="Nusbaum C."/>
            <person name="Birren B."/>
        </authorList>
    </citation>
    <scope>NUCLEOTIDE SEQUENCE [LARGE SCALE GENOMIC DNA]</scope>
    <source>
        <strain evidence="8 9">FB123-CNA-2</strain>
    </source>
</reference>
<keyword evidence="7" id="KW-0812">Transmembrane</keyword>
<feature type="coiled-coil region" evidence="5">
    <location>
        <begin position="76"/>
        <end position="117"/>
    </location>
</feature>
<dbReference type="AlphaFoldDB" id="S2VJZ9"/>
<dbReference type="Pfam" id="PF02646">
    <property type="entry name" value="RmuC"/>
    <property type="match status" value="1"/>
</dbReference>
<evidence type="ECO:0008006" key="10">
    <source>
        <dbReference type="Google" id="ProtNLM"/>
    </source>
</evidence>
<sequence length="459" mass="48973">MSRYLESYQSLSRGTRGDDAASSLPSHFSVVGGCLNTAMDISIVIGALIAVGCACFALGFLSARVRAGGAVSARELAQVRQQLDEAQRDAGAVRAQLAAAQARSDRLEEENNGLIARAKTDNDILRSLAPITQQLTAMEQRVRDVQVLQGEQRTEIRTQLTAAARTQEDLARATQALRGALSSTSARGMWGEVELRRVVEAAGMFPHVDFSEQVSSRAGGGRGGDAGLARPDMVIHLPGGAQLPLDAKVPLTAMLQAQAAPATTAEEIARRQDFLSQHAKAVRSHVNALAKRDYPALFPGSPRLTIMFLPGESLLAEALRADPPLLEDALNLGVVPASPASLLALLRTVATLWASSKISEEAGHIITLGQEMTDRLRVVAGHLEKLGNSLTSAVKNYNSALSSFDSRVLVTARRLESLDADFSTPPAIAAEEGQVKRFHDAGLREALDGEDDRETRIVP</sequence>
<name>S2VJZ9_9ACTO</name>
<accession>S2VJZ9</accession>
<evidence type="ECO:0000256" key="1">
    <source>
        <dbReference type="ARBA" id="ARBA00003416"/>
    </source>
</evidence>
<dbReference type="eggNOG" id="COG1322">
    <property type="taxonomic scope" value="Bacteria"/>
</dbReference>
<comment type="similarity">
    <text evidence="2">Belongs to the RmuC family.</text>
</comment>
<evidence type="ECO:0000313" key="9">
    <source>
        <dbReference type="Proteomes" id="UP000014393"/>
    </source>
</evidence>
<evidence type="ECO:0000256" key="4">
    <source>
        <dbReference type="ARBA" id="ARBA00023172"/>
    </source>
</evidence>
<organism evidence="8 9">
    <name type="scientific">Actinotignum schaalii FB123-CNA-2</name>
    <dbReference type="NCBI Taxonomy" id="883067"/>
    <lineage>
        <taxon>Bacteria</taxon>
        <taxon>Bacillati</taxon>
        <taxon>Actinomycetota</taxon>
        <taxon>Actinomycetes</taxon>
        <taxon>Actinomycetales</taxon>
        <taxon>Actinomycetaceae</taxon>
        <taxon>Actinotignum</taxon>
    </lineage>
</organism>
<keyword evidence="3 5" id="KW-0175">Coiled coil</keyword>
<dbReference type="Proteomes" id="UP000014393">
    <property type="component" value="Unassembled WGS sequence"/>
</dbReference>
<comment type="function">
    <text evidence="1">Involved in DNA recombination.</text>
</comment>